<keyword evidence="3" id="KW-0645">Protease</keyword>
<dbReference type="EMBL" id="LKAJ01000005">
    <property type="protein sequence ID" value="KRG21313.1"/>
    <property type="molecule type" value="Genomic_DNA"/>
</dbReference>
<comment type="caution">
    <text evidence="2">The sequence shown here is derived from an EMBL/GenBank/DDBJ whole genome shotgun (WGS) entry which is preliminary data.</text>
</comment>
<dbReference type="CDD" id="cd05483">
    <property type="entry name" value="retropepsin_like_bacteria"/>
    <property type="match status" value="1"/>
</dbReference>
<keyword evidence="1" id="KW-1133">Transmembrane helix</keyword>
<dbReference type="Gene3D" id="2.40.70.10">
    <property type="entry name" value="Acid Proteases"/>
    <property type="match status" value="1"/>
</dbReference>
<evidence type="ECO:0000313" key="2">
    <source>
        <dbReference type="EMBL" id="KRG21313.1"/>
    </source>
</evidence>
<dbReference type="AlphaFoldDB" id="A0A0Q9YXD7"/>
<dbReference type="PROSITE" id="PS00141">
    <property type="entry name" value="ASP_PROTEASE"/>
    <property type="match status" value="1"/>
</dbReference>
<dbReference type="NCBIfam" id="TIGR02281">
    <property type="entry name" value="clan_AA_DTGA"/>
    <property type="match status" value="1"/>
</dbReference>
<keyword evidence="1" id="KW-0472">Membrane</keyword>
<sequence length="179" mass="20092">MTTPEPTEPAPPSTDGLGRFMVIITWVIILALLTFFFNQWYKKYQMNTHATIITSDGIQQTVLQRNYLNHYVVEGLINNQKVMFLVDTGASHVTVPGPLAEKLNLKKGMRTTAQTAGGEVEVYQTIIDELVLGHIVLHRVKASINPHMNDDEILLGMSALKNIKFIQEDDTLTLISNTR</sequence>
<organism evidence="2">
    <name type="scientific">Candidatus Berkiella aquae</name>
    <dbReference type="NCBI Taxonomy" id="295108"/>
    <lineage>
        <taxon>Bacteria</taxon>
        <taxon>Pseudomonadati</taxon>
        <taxon>Pseudomonadota</taxon>
        <taxon>Gammaproteobacteria</taxon>
        <taxon>Candidatus Berkiellales</taxon>
        <taxon>Candidatus Berkiellaceae</taxon>
        <taxon>Candidatus Berkiella</taxon>
    </lineage>
</organism>
<keyword evidence="3" id="KW-0378">Hydrolase</keyword>
<dbReference type="RefSeq" id="WP_075066117.1">
    <property type="nucleotide sequence ID" value="NZ_LKAJ02000001.1"/>
</dbReference>
<reference evidence="3" key="3">
    <citation type="submission" date="2021-06" db="EMBL/GenBank/DDBJ databases">
        <title>Genomic Description and Analysis of Intracellular Bacteria, Candidatus Berkiella cookevillensis and Candidatus Berkiella aquae.</title>
        <authorList>
            <person name="Kidane D.T."/>
            <person name="Mehari Y.T."/>
            <person name="Rice F.C."/>
            <person name="Arivett B.A."/>
            <person name="Farone A.L."/>
            <person name="Berk S.G."/>
            <person name="Farone M.B."/>
        </authorList>
    </citation>
    <scope>NUCLEOTIDE SEQUENCE</scope>
    <source>
        <strain evidence="3">HT99</strain>
    </source>
</reference>
<dbReference type="GO" id="GO:0004190">
    <property type="term" value="F:aspartic-type endopeptidase activity"/>
    <property type="evidence" value="ECO:0007669"/>
    <property type="project" value="InterPro"/>
</dbReference>
<keyword evidence="1" id="KW-0812">Transmembrane</keyword>
<dbReference type="SUPFAM" id="SSF50630">
    <property type="entry name" value="Acid proteases"/>
    <property type="match status" value="1"/>
</dbReference>
<keyword evidence="4" id="KW-1185">Reference proteome</keyword>
<evidence type="ECO:0000313" key="4">
    <source>
        <dbReference type="Proteomes" id="UP000051497"/>
    </source>
</evidence>
<dbReference type="InterPro" id="IPR034122">
    <property type="entry name" value="Retropepsin-like_bacterial"/>
</dbReference>
<dbReference type="Pfam" id="PF13975">
    <property type="entry name" value="gag-asp_proteas"/>
    <property type="match status" value="1"/>
</dbReference>
<accession>A0A0Q9YXD7</accession>
<dbReference type="OrthoDB" id="185963at2"/>
<dbReference type="InterPro" id="IPR021109">
    <property type="entry name" value="Peptidase_aspartic_dom_sf"/>
</dbReference>
<dbReference type="InterPro" id="IPR001969">
    <property type="entry name" value="Aspartic_peptidase_AS"/>
</dbReference>
<reference evidence="3" key="2">
    <citation type="journal article" date="2016" name="Genome Announc.">
        <title>Draft Genome Sequences of Two Novel Amoeba-Resistant Intranuclear Bacteria, 'Candidatus Berkiella cookevillensis' and 'Candidatus Berkiella aquae'.</title>
        <authorList>
            <person name="Mehari Y.T."/>
            <person name="Arivett B.A."/>
            <person name="Farone A.L."/>
            <person name="Gunderson J.H."/>
            <person name="Farone M.B."/>
        </authorList>
    </citation>
    <scope>NUCLEOTIDE SEQUENCE</scope>
    <source>
        <strain evidence="3">HT99</strain>
    </source>
</reference>
<dbReference type="STRING" id="295108.HT99x_01489"/>
<evidence type="ECO:0000313" key="3">
    <source>
        <dbReference type="EMBL" id="MCS5710881.1"/>
    </source>
</evidence>
<name>A0A0Q9YXD7_9GAMM</name>
<dbReference type="InterPro" id="IPR011969">
    <property type="entry name" value="Clan_AA_Asp_peptidase_C"/>
</dbReference>
<gene>
    <name evidence="3" type="ORF">HT99x_005525</name>
    <name evidence="2" type="ORF">HT99x_01489</name>
</gene>
<proteinExistence type="predicted"/>
<dbReference type="EMBL" id="LKAJ02000001">
    <property type="protein sequence ID" value="MCS5710881.1"/>
    <property type="molecule type" value="Genomic_DNA"/>
</dbReference>
<feature type="transmembrane region" description="Helical" evidence="1">
    <location>
        <begin position="20"/>
        <end position="37"/>
    </location>
</feature>
<evidence type="ECO:0000256" key="1">
    <source>
        <dbReference type="SAM" id="Phobius"/>
    </source>
</evidence>
<dbReference type="GO" id="GO:0006508">
    <property type="term" value="P:proteolysis"/>
    <property type="evidence" value="ECO:0007669"/>
    <property type="project" value="UniProtKB-KW"/>
</dbReference>
<dbReference type="Proteomes" id="UP000051497">
    <property type="component" value="Unassembled WGS sequence"/>
</dbReference>
<reference evidence="2" key="1">
    <citation type="submission" date="2015-09" db="EMBL/GenBank/DDBJ databases">
        <title>Draft Genome Sequences of Two Novel Amoeba-resistant Intranuclear Bacteria, Candidatus Berkiella cookevillensis and Candidatus Berkiella aquae.</title>
        <authorList>
            <person name="Mehari Y.T."/>
            <person name="Arivett B.A."/>
            <person name="Farone A.L."/>
            <person name="Gunderson J.H."/>
            <person name="Farone M.B."/>
        </authorList>
    </citation>
    <scope>NUCLEOTIDE SEQUENCE [LARGE SCALE GENOMIC DNA]</scope>
    <source>
        <strain evidence="2">HT99</strain>
    </source>
</reference>
<protein>
    <submittedName>
        <fullName evidence="3">Retroviral-like aspartic protease family protein</fullName>
    </submittedName>
</protein>